<evidence type="ECO:0000313" key="1">
    <source>
        <dbReference type="EMBL" id="OEG18157.1"/>
    </source>
</evidence>
<sequence length="95" mass="11025">MKIPNKVKVGAIDYDVEMKPFIEANGSRNYQGACEYTKTEISILEDISEERKQDTFIHELTHAIFYEAGFEDQDEDVINRIGKVLHQVIEDNDFK</sequence>
<comment type="caution">
    <text evidence="1">The sequence shown here is derived from an EMBL/GenBank/DDBJ whole genome shotgun (WGS) entry which is preliminary data.</text>
</comment>
<evidence type="ECO:0008006" key="3">
    <source>
        <dbReference type="Google" id="ProtNLM"/>
    </source>
</evidence>
<dbReference type="Proteomes" id="UP000095094">
    <property type="component" value="Unassembled WGS sequence"/>
</dbReference>
<name>A0A1E5GZP7_9ENTE</name>
<dbReference type="EMBL" id="MIJY01000007">
    <property type="protein sequence ID" value="OEG18157.1"/>
    <property type="molecule type" value="Genomic_DNA"/>
</dbReference>
<dbReference type="AlphaFoldDB" id="A0A1E5GZP7"/>
<keyword evidence="2" id="KW-1185">Reference proteome</keyword>
<protein>
    <recommendedName>
        <fullName evidence="3">IrrE N-terminal-like domain-containing protein</fullName>
    </recommendedName>
</protein>
<proteinExistence type="predicted"/>
<reference evidence="2" key="1">
    <citation type="submission" date="2016-09" db="EMBL/GenBank/DDBJ databases">
        <authorList>
            <person name="Gulvik C.A."/>
        </authorList>
    </citation>
    <scope>NUCLEOTIDE SEQUENCE [LARGE SCALE GENOMIC DNA]</scope>
    <source>
        <strain evidence="2">LMG 8895</strain>
    </source>
</reference>
<evidence type="ECO:0000313" key="2">
    <source>
        <dbReference type="Proteomes" id="UP000095094"/>
    </source>
</evidence>
<dbReference type="RefSeq" id="WP_069662710.1">
    <property type="nucleotide sequence ID" value="NZ_JBHUJJ010000001.1"/>
</dbReference>
<accession>A0A1E5GZP7</accession>
<gene>
    <name evidence="1" type="ORF">BCR25_16835</name>
</gene>
<organism evidence="1 2">
    <name type="scientific">Enterococcus termitis</name>
    <dbReference type="NCBI Taxonomy" id="332950"/>
    <lineage>
        <taxon>Bacteria</taxon>
        <taxon>Bacillati</taxon>
        <taxon>Bacillota</taxon>
        <taxon>Bacilli</taxon>
        <taxon>Lactobacillales</taxon>
        <taxon>Enterococcaceae</taxon>
        <taxon>Enterococcus</taxon>
    </lineage>
</organism>